<proteinExistence type="inferred from homology"/>
<dbReference type="GO" id="GO:1904047">
    <property type="term" value="F:S-adenosyl-L-methionine binding"/>
    <property type="evidence" value="ECO:0007669"/>
    <property type="project" value="UniProtKB-UniRule"/>
</dbReference>
<evidence type="ECO:0000259" key="11">
    <source>
        <dbReference type="PROSITE" id="PS51918"/>
    </source>
</evidence>
<protein>
    <recommendedName>
        <fullName evidence="10">Probable GTP 3',8-cyclase</fullName>
        <ecNumber evidence="10">4.1.99.22</ecNumber>
    </recommendedName>
    <alternativeName>
        <fullName evidence="10">Molybdenum cofactor biosynthesis protein A</fullName>
    </alternativeName>
</protein>
<feature type="binding site" evidence="10">
    <location>
        <position position="29"/>
    </location>
    <ligand>
        <name>[4Fe-4S] cluster</name>
        <dbReference type="ChEBI" id="CHEBI:49883"/>
        <label>1</label>
        <note>4Fe-4S-S-AdoMet</note>
    </ligand>
</feature>
<name>A0A9E7MW19_THEAG</name>
<feature type="binding site" evidence="10">
    <location>
        <position position="15"/>
    </location>
    <ligand>
        <name>GTP</name>
        <dbReference type="ChEBI" id="CHEBI:37565"/>
    </ligand>
</feature>
<reference evidence="12" key="1">
    <citation type="journal article" date="1998" name="Int. J. Syst. Bacteriol. 48 Pt">
        <title>Thermococcus guaymasensis sp. nov. and Thermococcus aggregans sp. nov., two novel thermophilic archaea isolated from the Guaymas Basin hydrothermal vent site.</title>
        <authorList>
            <person name="Canganella F."/>
            <person name="Jones W.J."/>
            <person name="Gambacorta A."/>
            <person name="Antranikian G."/>
        </authorList>
    </citation>
    <scope>NUCLEOTIDE SEQUENCE</scope>
    <source>
        <strain evidence="12">TY</strain>
    </source>
</reference>
<keyword evidence="9 10" id="KW-0456">Lyase</keyword>
<keyword evidence="4 10" id="KW-0547">Nucleotide-binding</keyword>
<dbReference type="Gene3D" id="3.20.20.70">
    <property type="entry name" value="Aldolase class I"/>
    <property type="match status" value="1"/>
</dbReference>
<keyword evidence="5 10" id="KW-0408">Iron</keyword>
<feature type="binding site" evidence="10">
    <location>
        <position position="268"/>
    </location>
    <ligand>
        <name>[4Fe-4S] cluster</name>
        <dbReference type="ChEBI" id="CHEBI:49883"/>
        <label>2</label>
        <note>4Fe-4S-substrate</note>
    </ligand>
</feature>
<evidence type="ECO:0000256" key="7">
    <source>
        <dbReference type="ARBA" id="ARBA00023134"/>
    </source>
</evidence>
<feature type="binding site" evidence="10">
    <location>
        <position position="26"/>
    </location>
    <ligand>
        <name>[4Fe-4S] cluster</name>
        <dbReference type="ChEBI" id="CHEBI:49883"/>
        <label>1</label>
        <note>4Fe-4S-S-AdoMet</note>
    </ligand>
</feature>
<feature type="binding site" evidence="10">
    <location>
        <position position="28"/>
    </location>
    <ligand>
        <name>S-adenosyl-L-methionine</name>
        <dbReference type="ChEBI" id="CHEBI:59789"/>
    </ligand>
</feature>
<dbReference type="SFLD" id="SFLDG01067">
    <property type="entry name" value="SPASM/twitch_domain_containing"/>
    <property type="match status" value="1"/>
</dbReference>
<dbReference type="SFLD" id="SFLDG01383">
    <property type="entry name" value="cyclic_pyranopterin_phosphate"/>
    <property type="match status" value="1"/>
</dbReference>
<dbReference type="NCBIfam" id="NF001199">
    <property type="entry name" value="PRK00164.2-1"/>
    <property type="match status" value="1"/>
</dbReference>
<keyword evidence="13" id="KW-1185">Reference proteome</keyword>
<dbReference type="Proteomes" id="UP001055732">
    <property type="component" value="Chromosome"/>
</dbReference>
<dbReference type="InterPro" id="IPR013785">
    <property type="entry name" value="Aldolase_TIM"/>
</dbReference>
<keyword evidence="7 10" id="KW-0342">GTP-binding</keyword>
<dbReference type="EC" id="4.1.99.22" evidence="10"/>
<dbReference type="NCBIfam" id="TIGR02668">
    <property type="entry name" value="moaA_archaeal"/>
    <property type="match status" value="1"/>
</dbReference>
<dbReference type="InterPro" id="IPR058240">
    <property type="entry name" value="rSAM_sf"/>
</dbReference>
<feature type="binding site" evidence="10">
    <location>
        <position position="254"/>
    </location>
    <ligand>
        <name>[4Fe-4S] cluster</name>
        <dbReference type="ChEBI" id="CHEBI:49883"/>
        <label>2</label>
        <note>4Fe-4S-substrate</note>
    </ligand>
</feature>
<gene>
    <name evidence="10 12" type="primary">moaA</name>
    <name evidence="12" type="ORF">NF865_06155</name>
</gene>
<dbReference type="GO" id="GO:0046872">
    <property type="term" value="F:metal ion binding"/>
    <property type="evidence" value="ECO:0007669"/>
    <property type="project" value="UniProtKB-KW"/>
</dbReference>
<feature type="binding site" evidence="10">
    <location>
        <begin position="256"/>
        <end position="258"/>
    </location>
    <ligand>
        <name>GTP</name>
        <dbReference type="ChEBI" id="CHEBI:37565"/>
    </ligand>
</feature>
<dbReference type="InterPro" id="IPR007197">
    <property type="entry name" value="rSAM"/>
</dbReference>
<evidence type="ECO:0000256" key="2">
    <source>
        <dbReference type="ARBA" id="ARBA00022691"/>
    </source>
</evidence>
<dbReference type="NCBIfam" id="TIGR02666">
    <property type="entry name" value="moaA"/>
    <property type="match status" value="1"/>
</dbReference>
<dbReference type="Pfam" id="PF06463">
    <property type="entry name" value="Mob_synth_C"/>
    <property type="match status" value="1"/>
</dbReference>
<dbReference type="GO" id="GO:0061799">
    <property type="term" value="F:cyclic pyranopterin monophosphate synthase activity"/>
    <property type="evidence" value="ECO:0007669"/>
    <property type="project" value="TreeGrafter"/>
</dbReference>
<dbReference type="SFLD" id="SFLDS00029">
    <property type="entry name" value="Radical_SAM"/>
    <property type="match status" value="1"/>
</dbReference>
<comment type="catalytic activity">
    <reaction evidence="10">
        <text>GTP + AH2 + S-adenosyl-L-methionine = (8S)-3',8-cyclo-7,8-dihydroguanosine 5'-triphosphate + 5'-deoxyadenosine + L-methionine + A + H(+)</text>
        <dbReference type="Rhea" id="RHEA:49576"/>
        <dbReference type="ChEBI" id="CHEBI:13193"/>
        <dbReference type="ChEBI" id="CHEBI:15378"/>
        <dbReference type="ChEBI" id="CHEBI:17319"/>
        <dbReference type="ChEBI" id="CHEBI:17499"/>
        <dbReference type="ChEBI" id="CHEBI:37565"/>
        <dbReference type="ChEBI" id="CHEBI:57844"/>
        <dbReference type="ChEBI" id="CHEBI:59789"/>
        <dbReference type="ChEBI" id="CHEBI:131766"/>
        <dbReference type="EC" id="4.1.99.22"/>
    </reaction>
</comment>
<evidence type="ECO:0000256" key="9">
    <source>
        <dbReference type="ARBA" id="ARBA00023239"/>
    </source>
</evidence>
<feature type="binding site" evidence="10">
    <location>
        <position position="190"/>
    </location>
    <ligand>
        <name>S-adenosyl-L-methionine</name>
        <dbReference type="ChEBI" id="CHEBI:59789"/>
    </ligand>
</feature>
<feature type="binding site" evidence="10">
    <location>
        <position position="251"/>
    </location>
    <ligand>
        <name>[4Fe-4S] cluster</name>
        <dbReference type="ChEBI" id="CHEBI:49883"/>
        <label>2</label>
        <note>4Fe-4S-substrate</note>
    </ligand>
</feature>
<dbReference type="InterPro" id="IPR006638">
    <property type="entry name" value="Elp3/MiaA/NifB-like_rSAM"/>
</dbReference>
<dbReference type="PANTHER" id="PTHR22960">
    <property type="entry name" value="MOLYBDOPTERIN COFACTOR SYNTHESIS PROTEIN A"/>
    <property type="match status" value="1"/>
</dbReference>
<dbReference type="PROSITE" id="PS51918">
    <property type="entry name" value="RADICAL_SAM"/>
    <property type="match status" value="1"/>
</dbReference>
<feature type="binding site" evidence="10">
    <location>
        <position position="66"/>
    </location>
    <ligand>
        <name>S-adenosyl-L-methionine</name>
        <dbReference type="ChEBI" id="CHEBI:59789"/>
    </ligand>
</feature>
<evidence type="ECO:0000256" key="10">
    <source>
        <dbReference type="HAMAP-Rule" id="MF_01225"/>
    </source>
</evidence>
<evidence type="ECO:0000313" key="13">
    <source>
        <dbReference type="Proteomes" id="UP001055732"/>
    </source>
</evidence>
<dbReference type="HAMAP" id="MF_01225_A">
    <property type="entry name" value="MoaA_A"/>
    <property type="match status" value="1"/>
</dbReference>
<dbReference type="AlphaFoldDB" id="A0A9E7MW19"/>
<evidence type="ECO:0000256" key="3">
    <source>
        <dbReference type="ARBA" id="ARBA00022723"/>
    </source>
</evidence>
<dbReference type="InterPro" id="IPR050105">
    <property type="entry name" value="MoCo_biosynth_MoaA/MoaC"/>
</dbReference>
<reference evidence="12" key="2">
    <citation type="submission" date="2022-06" db="EMBL/GenBank/DDBJ databases">
        <authorList>
            <person name="Park Y.-J."/>
        </authorList>
    </citation>
    <scope>NUCLEOTIDE SEQUENCE</scope>
    <source>
        <strain evidence="12">TY</strain>
    </source>
</reference>
<keyword evidence="6 10" id="KW-0411">Iron-sulfur</keyword>
<keyword evidence="1 10" id="KW-0004">4Fe-4S</keyword>
<evidence type="ECO:0000256" key="5">
    <source>
        <dbReference type="ARBA" id="ARBA00023004"/>
    </source>
</evidence>
<evidence type="ECO:0000256" key="8">
    <source>
        <dbReference type="ARBA" id="ARBA00023150"/>
    </source>
</evidence>
<dbReference type="GO" id="GO:0005525">
    <property type="term" value="F:GTP binding"/>
    <property type="evidence" value="ECO:0007669"/>
    <property type="project" value="UniProtKB-UniRule"/>
</dbReference>
<keyword evidence="2 10" id="KW-0949">S-adenosyl-L-methionine</keyword>
<dbReference type="GO" id="GO:0051539">
    <property type="term" value="F:4 iron, 4 sulfur cluster binding"/>
    <property type="evidence" value="ECO:0007669"/>
    <property type="project" value="UniProtKB-UniRule"/>
</dbReference>
<keyword evidence="8 10" id="KW-0501">Molybdenum cofactor biosynthesis</keyword>
<dbReference type="InterPro" id="IPR010505">
    <property type="entry name" value="MoaA_twitch"/>
</dbReference>
<comment type="pathway">
    <text evidence="10">Cofactor biosynthesis; molybdopterin biosynthesis.</text>
</comment>
<keyword evidence="3 10" id="KW-0479">Metal-binding</keyword>
<dbReference type="CDD" id="cd01335">
    <property type="entry name" value="Radical_SAM"/>
    <property type="match status" value="1"/>
</dbReference>
<dbReference type="RefSeq" id="WP_253303900.1">
    <property type="nucleotide sequence ID" value="NZ_CP099582.1"/>
</dbReference>
<feature type="domain" description="Radical SAM core" evidence="11">
    <location>
        <begin position="6"/>
        <end position="233"/>
    </location>
</feature>
<feature type="binding site" evidence="10">
    <location>
        <position position="91"/>
    </location>
    <ligand>
        <name>GTP</name>
        <dbReference type="ChEBI" id="CHEBI:37565"/>
    </ligand>
</feature>
<dbReference type="KEGG" id="tagg:NF865_06155"/>
<dbReference type="SUPFAM" id="SSF102114">
    <property type="entry name" value="Radical SAM enzymes"/>
    <property type="match status" value="1"/>
</dbReference>
<feature type="binding site" evidence="10">
    <location>
        <position position="22"/>
    </location>
    <ligand>
        <name>[4Fe-4S] cluster</name>
        <dbReference type="ChEBI" id="CHEBI:49883"/>
        <label>1</label>
        <note>4Fe-4S-S-AdoMet</note>
    </ligand>
</feature>
<dbReference type="InterPro" id="IPR013483">
    <property type="entry name" value="MoaA"/>
</dbReference>
<evidence type="ECO:0000256" key="4">
    <source>
        <dbReference type="ARBA" id="ARBA00022741"/>
    </source>
</evidence>
<dbReference type="PANTHER" id="PTHR22960:SF0">
    <property type="entry name" value="MOLYBDENUM COFACTOR BIOSYNTHESIS PROTEIN 1"/>
    <property type="match status" value="1"/>
</dbReference>
<organism evidence="12 13">
    <name type="scientific">Thermococcus aggregans</name>
    <dbReference type="NCBI Taxonomy" id="110163"/>
    <lineage>
        <taxon>Archaea</taxon>
        <taxon>Methanobacteriati</taxon>
        <taxon>Methanobacteriota</taxon>
        <taxon>Thermococci</taxon>
        <taxon>Thermococcales</taxon>
        <taxon>Thermococcaceae</taxon>
        <taxon>Thermococcus</taxon>
    </lineage>
</organism>
<dbReference type="Pfam" id="PF04055">
    <property type="entry name" value="Radical_SAM"/>
    <property type="match status" value="1"/>
</dbReference>
<comment type="function">
    <text evidence="10">Catalyzes the cyclization of GTP to (8S)-3',8-cyclo-7,8-dihydroguanosine 5'-triphosphate.</text>
</comment>
<dbReference type="CDD" id="cd21117">
    <property type="entry name" value="Twitch_MoaA"/>
    <property type="match status" value="1"/>
</dbReference>
<evidence type="ECO:0000313" key="12">
    <source>
        <dbReference type="EMBL" id="USS39943.1"/>
    </source>
</evidence>
<feature type="binding site" evidence="10">
    <location>
        <position position="62"/>
    </location>
    <ligand>
        <name>GTP</name>
        <dbReference type="ChEBI" id="CHEBI:37565"/>
    </ligand>
</feature>
<evidence type="ECO:0000256" key="1">
    <source>
        <dbReference type="ARBA" id="ARBA00022485"/>
    </source>
</evidence>
<comment type="cofactor">
    <cofactor evidence="10">
        <name>[4Fe-4S] cluster</name>
        <dbReference type="ChEBI" id="CHEBI:49883"/>
    </cofactor>
    <text evidence="10">Binds 2 [4Fe-4S] clusters. Binds 1 [4Fe-4S] cluster coordinated with 3 cysteines and an exchangeable S-adenosyl-L-methionine and 1 [4Fe-4S] cluster coordinated with 3 cysteines and the GTP-derived substrate.</text>
</comment>
<accession>A0A9E7MW19</accession>
<dbReference type="GO" id="GO:0006777">
    <property type="term" value="P:Mo-molybdopterin cofactor biosynthetic process"/>
    <property type="evidence" value="ECO:0007669"/>
    <property type="project" value="UniProtKB-UniRule"/>
</dbReference>
<comment type="similarity">
    <text evidence="10">Belongs to the radical SAM superfamily. MoaA family.</text>
</comment>
<dbReference type="GO" id="GO:0061798">
    <property type="term" value="F:GTP 3',8'-cyclase activity"/>
    <property type="evidence" value="ECO:0007669"/>
    <property type="project" value="UniProtKB-UniRule"/>
</dbReference>
<dbReference type="InterPro" id="IPR013485">
    <property type="entry name" value="MoaA_arc"/>
</dbReference>
<dbReference type="SFLD" id="SFLDG01386">
    <property type="entry name" value="main_SPASM_domain-containing"/>
    <property type="match status" value="1"/>
</dbReference>
<dbReference type="EMBL" id="CP099582">
    <property type="protein sequence ID" value="USS39943.1"/>
    <property type="molecule type" value="Genomic_DNA"/>
</dbReference>
<feature type="binding site" evidence="10">
    <location>
        <position position="115"/>
    </location>
    <ligand>
        <name>S-adenosyl-L-methionine</name>
        <dbReference type="ChEBI" id="CHEBI:59789"/>
    </ligand>
</feature>
<dbReference type="SMART" id="SM00729">
    <property type="entry name" value="Elp3"/>
    <property type="match status" value="1"/>
</dbReference>
<evidence type="ECO:0000256" key="6">
    <source>
        <dbReference type="ARBA" id="ARBA00023014"/>
    </source>
</evidence>
<feature type="binding site" evidence="10">
    <location>
        <position position="151"/>
    </location>
    <ligand>
        <name>GTP</name>
        <dbReference type="ChEBI" id="CHEBI:37565"/>
    </ligand>
</feature>
<dbReference type="InterPro" id="IPR040064">
    <property type="entry name" value="MoaA-like"/>
</dbReference>
<sequence length="307" mass="36089">MVLVDRFGRPVTNLRISLTSECNLKCFYCHREGQDFSFREMTPEEIERIVRIASKLGIKKVKLTGGEPTIRKDIVEIVRRIRPYVEDLSMTTNGTTMKTLAEPLKEAGLDRVNISLDTLDRKKYKEITGFDVLPQVLEGIEKAIKLFHPVKLNMVVMRGLNDDEIWDMINYAAQKKAILQLIEIEVPREMENSWFFKKYFYPLKPLEEKFEELAVEIRERKMHRRRKYFIPTEYGIAEVEVVRSMHNTVFCANCNRIRLTSTGHLKTCLLRKNDLIDIVTPIRNNASDEELIEIFKKAVLMREPYWK</sequence>